<name>A0A086CFG6_9CHRO</name>
<evidence type="ECO:0000256" key="4">
    <source>
        <dbReference type="ARBA" id="ARBA00049957"/>
    </source>
</evidence>
<keyword evidence="3" id="KW-0238">DNA-binding</keyword>
<dbReference type="eggNOG" id="COG0258">
    <property type="taxonomic scope" value="Bacteria"/>
</dbReference>
<dbReference type="CDD" id="cd09859">
    <property type="entry name" value="PIN_53EXO"/>
    <property type="match status" value="1"/>
</dbReference>
<dbReference type="InterPro" id="IPR020046">
    <property type="entry name" value="5-3_exonucl_a-hlix_arch_N"/>
</dbReference>
<proteinExistence type="predicted"/>
<dbReference type="Gene3D" id="3.30.420.10">
    <property type="entry name" value="Ribonuclease H-like superfamily/Ribonuclease H"/>
    <property type="match status" value="1"/>
</dbReference>
<dbReference type="Pfam" id="PF02739">
    <property type="entry name" value="5_3_exonuc_N"/>
    <property type="match status" value="1"/>
</dbReference>
<dbReference type="FunFam" id="1.10.150.20:FF:000003">
    <property type="entry name" value="DNA polymerase I"/>
    <property type="match status" value="1"/>
</dbReference>
<dbReference type="SUPFAM" id="SSF47807">
    <property type="entry name" value="5' to 3' exonuclease, C-terminal subdomain"/>
    <property type="match status" value="1"/>
</dbReference>
<evidence type="ECO:0000259" key="7">
    <source>
        <dbReference type="SMART" id="SM00475"/>
    </source>
</evidence>
<dbReference type="Gene3D" id="1.10.150.20">
    <property type="entry name" value="5' to 3' exonuclease, C-terminal subdomain"/>
    <property type="match status" value="1"/>
</dbReference>
<dbReference type="SUPFAM" id="SSF88723">
    <property type="entry name" value="PIN domain-like"/>
    <property type="match status" value="1"/>
</dbReference>
<feature type="domain" description="5'-3' exonuclease" evidence="7">
    <location>
        <begin position="6"/>
        <end position="279"/>
    </location>
</feature>
<dbReference type="SMART" id="SM00475">
    <property type="entry name" value="53EXOc"/>
    <property type="match status" value="1"/>
</dbReference>
<dbReference type="AlphaFoldDB" id="A0A086CFG6"/>
<dbReference type="Proteomes" id="UP000028922">
    <property type="component" value="Unassembled WGS sequence"/>
</dbReference>
<organism evidence="8 9">
    <name type="scientific">Candidatus Atelocyanobacterium thalassa isolate SIO64986</name>
    <dbReference type="NCBI Taxonomy" id="1527444"/>
    <lineage>
        <taxon>Bacteria</taxon>
        <taxon>Bacillati</taxon>
        <taxon>Cyanobacteriota</taxon>
        <taxon>Cyanophyceae</taxon>
        <taxon>Oscillatoriophycideae</taxon>
        <taxon>Chroococcales</taxon>
        <taxon>Aphanothecaceae</taxon>
        <taxon>Candidatus Atelocyanobacterium</taxon>
        <taxon>Candidatus Atelocyanobacterium thalassae</taxon>
    </lineage>
</organism>
<evidence type="ECO:0000256" key="3">
    <source>
        <dbReference type="ARBA" id="ARBA00023125"/>
    </source>
</evidence>
<dbReference type="InterPro" id="IPR002421">
    <property type="entry name" value="5-3_exonuclease"/>
</dbReference>
<comment type="caution">
    <text evidence="8">The sequence shown here is derived from an EMBL/GenBank/DDBJ whole genome shotgun (WGS) entry which is preliminary data.</text>
</comment>
<keyword evidence="8" id="KW-0269">Exonuclease</keyword>
<dbReference type="EMBL" id="JPSP01000029">
    <property type="protein sequence ID" value="KFF40930.1"/>
    <property type="molecule type" value="Genomic_DNA"/>
</dbReference>
<dbReference type="InterPro" id="IPR020045">
    <property type="entry name" value="DNA_polI_H3TH"/>
</dbReference>
<accession>A0A086CFG6</accession>
<dbReference type="Pfam" id="PF01367">
    <property type="entry name" value="5_3_exonuc"/>
    <property type="match status" value="1"/>
</dbReference>
<dbReference type="Gene3D" id="3.40.50.1010">
    <property type="entry name" value="5'-nuclease"/>
    <property type="match status" value="1"/>
</dbReference>
<dbReference type="InterPro" id="IPR008918">
    <property type="entry name" value="HhH2"/>
</dbReference>
<dbReference type="GO" id="GO:0008408">
    <property type="term" value="F:3'-5' exonuclease activity"/>
    <property type="evidence" value="ECO:0007669"/>
    <property type="project" value="InterPro"/>
</dbReference>
<protein>
    <recommendedName>
        <fullName evidence="5">5'-3' exonuclease</fullName>
    </recommendedName>
</protein>
<sequence length="509" mass="57781">MTNQQDLPLLILIDGHSLAFRAYYAFSNSRKGLLKTSTGIPTSICFGFLNSLMQVIKLEKPKYIGIAFDSKEKTFRHKFDTEYKANRPETPEDFIIDIKNLQKILEILDIVTITMPGYEADDILGTLAVEASNRGYRVKVLSGDKDLFQLIDDKKNISILYLEGNRIKSSSERKYTEITSTTVIERLGITSDQVIDYKALCGDKSDNIPGVKGIGEKTAVKLLTQYKTLEGIYHNIEYIKGANQKKLKEGKKEADRSRYLAKIIINCPLVFDIDEFALKGFDQSAAQNLFEKLELKTFNENINQLQEKLGGKFSQKLLKKTDQLINKDQVLNHSNNPKTNSKEICIRPQIISNTLQLDKLVNILLSYQNNNYPVAWDIETTDLNPQKAELIGIGCCWGEEVNDIAYIPIGHKEGKQLSRKEILEKLRPILESNIYPKVFQNTKFDRLVLENQGINLDGVVFDTMLASYVINPDNSHKLSSLCKQYLNNIVSKDYSELGINKKQTIADLD</sequence>
<gene>
    <name evidence="8" type="ORF">ucyna2_01259</name>
</gene>
<comment type="function">
    <text evidence="4">5'-3' exonuclease acting preferentially on double-stranded DNA.</text>
</comment>
<dbReference type="SUPFAM" id="SSF53098">
    <property type="entry name" value="Ribonuclease H-like"/>
    <property type="match status" value="1"/>
</dbReference>
<dbReference type="Pfam" id="PF01612">
    <property type="entry name" value="DNA_pol_A_exo1"/>
    <property type="match status" value="1"/>
</dbReference>
<dbReference type="SMART" id="SM00474">
    <property type="entry name" value="35EXOc"/>
    <property type="match status" value="1"/>
</dbReference>
<dbReference type="InterPro" id="IPR012337">
    <property type="entry name" value="RNaseH-like_sf"/>
</dbReference>
<dbReference type="GO" id="GO:0008409">
    <property type="term" value="F:5'-3' exonuclease activity"/>
    <property type="evidence" value="ECO:0007669"/>
    <property type="project" value="InterPro"/>
</dbReference>
<dbReference type="InterPro" id="IPR002562">
    <property type="entry name" value="3'-5'_exonuclease_dom"/>
</dbReference>
<dbReference type="InterPro" id="IPR029060">
    <property type="entry name" value="PIN-like_dom_sf"/>
</dbReference>
<dbReference type="SMART" id="SM00279">
    <property type="entry name" value="HhH2"/>
    <property type="match status" value="1"/>
</dbReference>
<reference evidence="8 9" key="1">
    <citation type="submission" date="2014-08" db="EMBL/GenBank/DDBJ databases">
        <title>Comparative genomics reveals surprising divergence of two closely related strains of uncultivated UCYN-A cyanobacteria.</title>
        <authorList>
            <person name="Bombar D."/>
            <person name="Heller P."/>
            <person name="Sanchez-Baracaldo P."/>
            <person name="Carter B.J."/>
            <person name="Zert J.P."/>
        </authorList>
    </citation>
    <scope>NUCLEOTIDE SEQUENCE [LARGE SCALE GENOMIC DNA]</scope>
</reference>
<dbReference type="eggNOG" id="COG0749">
    <property type="taxonomic scope" value="Bacteria"/>
</dbReference>
<evidence type="ECO:0000256" key="1">
    <source>
        <dbReference type="ARBA" id="ARBA00022722"/>
    </source>
</evidence>
<feature type="non-terminal residue" evidence="8">
    <location>
        <position position="509"/>
    </location>
</feature>
<dbReference type="CDD" id="cd06139">
    <property type="entry name" value="DNA_polA_I_Ecoli_like_exo"/>
    <property type="match status" value="1"/>
</dbReference>
<dbReference type="GO" id="GO:0003677">
    <property type="term" value="F:DNA binding"/>
    <property type="evidence" value="ECO:0007669"/>
    <property type="project" value="UniProtKB-KW"/>
</dbReference>
<dbReference type="InterPro" id="IPR038969">
    <property type="entry name" value="FEN"/>
</dbReference>
<evidence type="ECO:0000313" key="8">
    <source>
        <dbReference type="EMBL" id="KFF40930.1"/>
    </source>
</evidence>
<feature type="domain" description="3'-5' exonuclease" evidence="6">
    <location>
        <begin position="348"/>
        <end position="509"/>
    </location>
</feature>
<keyword evidence="2" id="KW-0378">Hydrolase</keyword>
<evidence type="ECO:0000259" key="6">
    <source>
        <dbReference type="SMART" id="SM00474"/>
    </source>
</evidence>
<dbReference type="InterPro" id="IPR036397">
    <property type="entry name" value="RNaseH_sf"/>
</dbReference>
<dbReference type="CDD" id="cd09898">
    <property type="entry name" value="H3TH_53EXO"/>
    <property type="match status" value="1"/>
</dbReference>
<evidence type="ECO:0000256" key="5">
    <source>
        <dbReference type="ARBA" id="ARBA00050026"/>
    </source>
</evidence>
<keyword evidence="1" id="KW-0540">Nuclease</keyword>
<evidence type="ECO:0000313" key="9">
    <source>
        <dbReference type="Proteomes" id="UP000028922"/>
    </source>
</evidence>
<dbReference type="InterPro" id="IPR036279">
    <property type="entry name" value="5-3_exonuclease_C_sf"/>
</dbReference>
<dbReference type="PANTHER" id="PTHR42646">
    <property type="entry name" value="FLAP ENDONUCLEASE XNI"/>
    <property type="match status" value="1"/>
</dbReference>
<dbReference type="PANTHER" id="PTHR42646:SF2">
    <property type="entry name" value="5'-3' EXONUCLEASE FAMILY PROTEIN"/>
    <property type="match status" value="1"/>
</dbReference>
<dbReference type="STRING" id="1527444.ucyna2_01259"/>
<dbReference type="GO" id="GO:0017108">
    <property type="term" value="F:5'-flap endonuclease activity"/>
    <property type="evidence" value="ECO:0007669"/>
    <property type="project" value="InterPro"/>
</dbReference>
<dbReference type="GO" id="GO:0033567">
    <property type="term" value="P:DNA replication, Okazaki fragment processing"/>
    <property type="evidence" value="ECO:0007669"/>
    <property type="project" value="InterPro"/>
</dbReference>
<evidence type="ECO:0000256" key="2">
    <source>
        <dbReference type="ARBA" id="ARBA00022801"/>
    </source>
</evidence>